<organism evidence="3 4">
    <name type="scientific">Fusarium austroafricanum</name>
    <dbReference type="NCBI Taxonomy" id="2364996"/>
    <lineage>
        <taxon>Eukaryota</taxon>
        <taxon>Fungi</taxon>
        <taxon>Dikarya</taxon>
        <taxon>Ascomycota</taxon>
        <taxon>Pezizomycotina</taxon>
        <taxon>Sordariomycetes</taxon>
        <taxon>Hypocreomycetidae</taxon>
        <taxon>Hypocreales</taxon>
        <taxon>Nectriaceae</taxon>
        <taxon>Fusarium</taxon>
        <taxon>Fusarium concolor species complex</taxon>
    </lineage>
</organism>
<accession>A0A8H4NH79</accession>
<dbReference type="Pfam" id="PF00135">
    <property type="entry name" value="COesterase"/>
    <property type="match status" value="1"/>
</dbReference>
<keyword evidence="1" id="KW-0732">Signal</keyword>
<dbReference type="AlphaFoldDB" id="A0A8H4NH79"/>
<dbReference type="Proteomes" id="UP000605986">
    <property type="component" value="Unassembled WGS sequence"/>
</dbReference>
<reference evidence="3" key="1">
    <citation type="submission" date="2020-01" db="EMBL/GenBank/DDBJ databases">
        <title>Identification and distribution of gene clusters putatively required for synthesis of sphingolipid metabolism inhibitors in phylogenetically diverse species of the filamentous fungus Fusarium.</title>
        <authorList>
            <person name="Kim H.-S."/>
            <person name="Busman M."/>
            <person name="Brown D.W."/>
            <person name="Divon H."/>
            <person name="Uhlig S."/>
            <person name="Proctor R.H."/>
        </authorList>
    </citation>
    <scope>NUCLEOTIDE SEQUENCE</scope>
    <source>
        <strain evidence="3">NRRL 53441</strain>
    </source>
</reference>
<comment type="caution">
    <text evidence="3">The sequence shown here is derived from an EMBL/GenBank/DDBJ whole genome shotgun (WGS) entry which is preliminary data.</text>
</comment>
<evidence type="ECO:0000259" key="2">
    <source>
        <dbReference type="Pfam" id="PF00135"/>
    </source>
</evidence>
<dbReference type="OrthoDB" id="408631at2759"/>
<dbReference type="Gene3D" id="3.40.50.1820">
    <property type="entry name" value="alpha/beta hydrolase"/>
    <property type="match status" value="1"/>
</dbReference>
<feature type="domain" description="Carboxylesterase type B" evidence="2">
    <location>
        <begin position="24"/>
        <end position="158"/>
    </location>
</feature>
<evidence type="ECO:0000313" key="3">
    <source>
        <dbReference type="EMBL" id="KAF4414638.1"/>
    </source>
</evidence>
<dbReference type="EMBL" id="JAADJG010001768">
    <property type="protein sequence ID" value="KAF4414638.1"/>
    <property type="molecule type" value="Genomic_DNA"/>
</dbReference>
<dbReference type="InterPro" id="IPR019819">
    <property type="entry name" value="Carboxylesterase_B_CS"/>
</dbReference>
<proteinExistence type="predicted"/>
<dbReference type="InterPro" id="IPR002018">
    <property type="entry name" value="CarbesteraseB"/>
</dbReference>
<protein>
    <recommendedName>
        <fullName evidence="2">Carboxylesterase type B domain-containing protein</fullName>
    </recommendedName>
</protein>
<evidence type="ECO:0000256" key="1">
    <source>
        <dbReference type="SAM" id="SignalP"/>
    </source>
</evidence>
<dbReference type="InterPro" id="IPR050309">
    <property type="entry name" value="Type-B_Carboxylest/Lipase"/>
</dbReference>
<sequence>MDPRSHLLLLTTLMLFAFVNSVAPIVDVSYNEYKGKDLGNSVTQWLGIRYAAPPVGDLRFMPPQDPVRSRQSKDASKFKLKCVVHSTQAQVIGKSRSEDCLFLNVFAPKDAPRKAKLLVFIDIQGGGFNANSRYMINGSNLIQASGLKVVIVTLNYRVLPSRPEKSPRVGTEIYFQI</sequence>
<name>A0A8H4NH79_9HYPO</name>
<evidence type="ECO:0000313" key="4">
    <source>
        <dbReference type="Proteomes" id="UP000605986"/>
    </source>
</evidence>
<keyword evidence="4" id="KW-1185">Reference proteome</keyword>
<dbReference type="PROSITE" id="PS00941">
    <property type="entry name" value="CARBOXYLESTERASE_B_2"/>
    <property type="match status" value="1"/>
</dbReference>
<feature type="signal peptide" evidence="1">
    <location>
        <begin position="1"/>
        <end position="21"/>
    </location>
</feature>
<dbReference type="SUPFAM" id="SSF53474">
    <property type="entry name" value="alpha/beta-Hydrolases"/>
    <property type="match status" value="1"/>
</dbReference>
<gene>
    <name evidence="3" type="ORF">F53441_14719</name>
</gene>
<dbReference type="InterPro" id="IPR029058">
    <property type="entry name" value="AB_hydrolase_fold"/>
</dbReference>
<dbReference type="PANTHER" id="PTHR11559">
    <property type="entry name" value="CARBOXYLESTERASE"/>
    <property type="match status" value="1"/>
</dbReference>
<feature type="chain" id="PRO_5034023587" description="Carboxylesterase type B domain-containing protein" evidence="1">
    <location>
        <begin position="22"/>
        <end position="177"/>
    </location>
</feature>